<dbReference type="Proteomes" id="UP000183400">
    <property type="component" value="Unassembled WGS sequence"/>
</dbReference>
<evidence type="ECO:0000259" key="3">
    <source>
        <dbReference type="Pfam" id="PF00149"/>
    </source>
</evidence>
<dbReference type="EMBL" id="FNNP01000006">
    <property type="protein sequence ID" value="SDX49295.1"/>
    <property type="molecule type" value="Genomic_DNA"/>
</dbReference>
<keyword evidence="1" id="KW-0732">Signal</keyword>
<dbReference type="InterPro" id="IPR004843">
    <property type="entry name" value="Calcineurin-like_PHP"/>
</dbReference>
<comment type="similarity">
    <text evidence="2">Belongs to the 5'-nucleotidase family.</text>
</comment>
<dbReference type="Pfam" id="PF00149">
    <property type="entry name" value="Metallophos"/>
    <property type="match status" value="1"/>
</dbReference>
<evidence type="ECO:0000313" key="6">
    <source>
        <dbReference type="Proteomes" id="UP000183400"/>
    </source>
</evidence>
<accession>A0A1H3C5E3</accession>
<feature type="domain" description="Calcineurin-like phosphoesterase" evidence="3">
    <location>
        <begin position="34"/>
        <end position="267"/>
    </location>
</feature>
<dbReference type="SUPFAM" id="SSF56300">
    <property type="entry name" value="Metallo-dependent phosphatases"/>
    <property type="match status" value="1"/>
</dbReference>
<keyword evidence="2" id="KW-0378">Hydrolase</keyword>
<dbReference type="PRINTS" id="PR01607">
    <property type="entry name" value="APYRASEFAMLY"/>
</dbReference>
<dbReference type="AlphaFoldDB" id="A0A1H3C5E3"/>
<dbReference type="NCBIfam" id="NF006938">
    <property type="entry name" value="PRK09420.1"/>
    <property type="match status" value="1"/>
</dbReference>
<gene>
    <name evidence="5" type="ORF">SAMN05444358_106150</name>
</gene>
<dbReference type="Gene3D" id="3.60.21.10">
    <property type="match status" value="1"/>
</dbReference>
<keyword evidence="6" id="KW-1185">Reference proteome</keyword>
<dbReference type="InterPro" id="IPR036907">
    <property type="entry name" value="5'-Nucleotdase_C_sf"/>
</dbReference>
<evidence type="ECO:0000313" key="5">
    <source>
        <dbReference type="EMBL" id="SDX49295.1"/>
    </source>
</evidence>
<dbReference type="Pfam" id="PF02872">
    <property type="entry name" value="5_nucleotid_C"/>
    <property type="match status" value="1"/>
</dbReference>
<dbReference type="GO" id="GO:0016787">
    <property type="term" value="F:hydrolase activity"/>
    <property type="evidence" value="ECO:0007669"/>
    <property type="project" value="UniProtKB-KW"/>
</dbReference>
<evidence type="ECO:0000259" key="4">
    <source>
        <dbReference type="Pfam" id="PF02872"/>
    </source>
</evidence>
<dbReference type="OrthoDB" id="9803927at2"/>
<dbReference type="GO" id="GO:0000166">
    <property type="term" value="F:nucleotide binding"/>
    <property type="evidence" value="ECO:0007669"/>
    <property type="project" value="UniProtKB-KW"/>
</dbReference>
<feature type="domain" description="5'-Nucleotidase C-terminal" evidence="4">
    <location>
        <begin position="394"/>
        <end position="555"/>
    </location>
</feature>
<dbReference type="STRING" id="985054.SAMN05444358_106150"/>
<name>A0A1H3C5E3_9RHOB</name>
<dbReference type="InterPro" id="IPR029052">
    <property type="entry name" value="Metallo-depent_PP-like"/>
</dbReference>
<dbReference type="InterPro" id="IPR008334">
    <property type="entry name" value="5'-Nucleotdase_C"/>
</dbReference>
<dbReference type="SUPFAM" id="SSF55816">
    <property type="entry name" value="5'-nucleotidase (syn. UDP-sugar hydrolase), C-terminal domain"/>
    <property type="match status" value="1"/>
</dbReference>
<dbReference type="PANTHER" id="PTHR11575">
    <property type="entry name" value="5'-NUCLEOTIDASE-RELATED"/>
    <property type="match status" value="1"/>
</dbReference>
<dbReference type="GO" id="GO:0030288">
    <property type="term" value="C:outer membrane-bounded periplasmic space"/>
    <property type="evidence" value="ECO:0007669"/>
    <property type="project" value="TreeGrafter"/>
</dbReference>
<reference evidence="6" key="1">
    <citation type="submission" date="2016-10" db="EMBL/GenBank/DDBJ databases">
        <authorList>
            <person name="Varghese N."/>
            <person name="Submissions S."/>
        </authorList>
    </citation>
    <scope>NUCLEOTIDE SEQUENCE [LARGE SCALE GENOMIC DNA]</scope>
    <source>
        <strain evidence="6">DSM 27839</strain>
    </source>
</reference>
<dbReference type="InterPro" id="IPR006179">
    <property type="entry name" value="5_nucleotidase/apyrase"/>
</dbReference>
<proteinExistence type="inferred from homology"/>
<evidence type="ECO:0000256" key="1">
    <source>
        <dbReference type="ARBA" id="ARBA00022729"/>
    </source>
</evidence>
<dbReference type="PANTHER" id="PTHR11575:SF6">
    <property type="entry name" value="2',3'-CYCLIC-NUCLEOTIDE 2'-PHOSPHODIESTERASE_3'-NUCLEOTIDASE"/>
    <property type="match status" value="1"/>
</dbReference>
<organism evidence="5 6">
    <name type="scientific">Ruegeria halocynthiae</name>
    <dbReference type="NCBI Taxonomy" id="985054"/>
    <lineage>
        <taxon>Bacteria</taxon>
        <taxon>Pseudomonadati</taxon>
        <taxon>Pseudomonadota</taxon>
        <taxon>Alphaproteobacteria</taxon>
        <taxon>Rhodobacterales</taxon>
        <taxon>Roseobacteraceae</taxon>
        <taxon>Ruegeria</taxon>
    </lineage>
</organism>
<dbReference type="Gene3D" id="3.90.780.10">
    <property type="entry name" value="5'-Nucleotidase, C-terminal domain"/>
    <property type="match status" value="1"/>
</dbReference>
<keyword evidence="2" id="KW-0547">Nucleotide-binding</keyword>
<protein>
    <submittedName>
        <fullName evidence="5">2',3'-cyclic-nucleotide 2'-phosphodiesterase / 3'-nucleotidase</fullName>
    </submittedName>
</protein>
<dbReference type="GO" id="GO:0009166">
    <property type="term" value="P:nucleotide catabolic process"/>
    <property type="evidence" value="ECO:0007669"/>
    <property type="project" value="InterPro"/>
</dbReference>
<sequence length="640" mass="69861">MVKPLLIKQPKVDVLIPKEFSPKKHDRRLGTQVRILATSDLHMHLTSYDYYSDRPEPTVGFTRTASLIHDARKQATRDGSLVLLFDNGDSLQGTPLGSWAAETVPDDHPLPQAFNALNYDAIGLGNHDFGFGLDLVNRIAHQTTCPMICSNMQSTEANQGWVSHAILQRTVSVNGHQIPIRIGIFSVLPPQTTRWEAHMLQNRVVVTDILTAARSTASELRRQGCDLIVALAHTGLGPSEAEPGMENAIIPLAQMTEIDAIVAGHTHLTLPDRAHDGLQFVDSDRGLVHGTPVVMQGWAGSHLGIIDLTLEQTPEDRWRVAASHVEARAIRNAEPATPECPAMKRVFARAHTATRAQIARPVGSITRPLHSYFSYCAPDRGLALIAAAQAAALRPHLAGTIWADLPILSAAAPAKFGGRAGNNYYTNIPAGEISVRHIADLSVFPNELRAVPATGSQLLDWLEMSAGLFNQLSSHGPVALANPLRTGHNFDVLHGVTCRIDLSQPPRFDPAGRLNDPSYSRIRDLNFNGRPVTPDQRFVVTLNNYRISGGGHFPISQQPELIALPPLRILDILHDYVAGALPVDPLEHAPRPFSFSRTQGVNAILTTGPGAQKYLEELAEYHPRLLPPNSDGFLRVQLTL</sequence>
<evidence type="ECO:0000256" key="2">
    <source>
        <dbReference type="RuleBase" id="RU362119"/>
    </source>
</evidence>